<evidence type="ECO:0000313" key="2">
    <source>
        <dbReference type="Proteomes" id="UP001516400"/>
    </source>
</evidence>
<reference evidence="1 2" key="1">
    <citation type="journal article" date="2021" name="BMC Biol.">
        <title>Horizontally acquired antibacterial genes associated with adaptive radiation of ladybird beetles.</title>
        <authorList>
            <person name="Li H.S."/>
            <person name="Tang X.F."/>
            <person name="Huang Y.H."/>
            <person name="Xu Z.Y."/>
            <person name="Chen M.L."/>
            <person name="Du X.Y."/>
            <person name="Qiu B.Y."/>
            <person name="Chen P.T."/>
            <person name="Zhang W."/>
            <person name="Slipinski A."/>
            <person name="Escalona H.E."/>
            <person name="Waterhouse R.M."/>
            <person name="Zwick A."/>
            <person name="Pang H."/>
        </authorList>
    </citation>
    <scope>NUCLEOTIDE SEQUENCE [LARGE SCALE GENOMIC DNA]</scope>
    <source>
        <strain evidence="1">SYSU2018</strain>
    </source>
</reference>
<dbReference type="EMBL" id="JABFTP020000083">
    <property type="protein sequence ID" value="KAL3275247.1"/>
    <property type="molecule type" value="Genomic_DNA"/>
</dbReference>
<proteinExistence type="predicted"/>
<accession>A0ABD2N9R8</accession>
<protein>
    <submittedName>
        <fullName evidence="1">Uncharacterized protein</fullName>
    </submittedName>
</protein>
<keyword evidence="2" id="KW-1185">Reference proteome</keyword>
<name>A0ABD2N9R8_9CUCU</name>
<dbReference type="Proteomes" id="UP001516400">
    <property type="component" value="Unassembled WGS sequence"/>
</dbReference>
<organism evidence="1 2">
    <name type="scientific">Cryptolaemus montrouzieri</name>
    <dbReference type="NCBI Taxonomy" id="559131"/>
    <lineage>
        <taxon>Eukaryota</taxon>
        <taxon>Metazoa</taxon>
        <taxon>Ecdysozoa</taxon>
        <taxon>Arthropoda</taxon>
        <taxon>Hexapoda</taxon>
        <taxon>Insecta</taxon>
        <taxon>Pterygota</taxon>
        <taxon>Neoptera</taxon>
        <taxon>Endopterygota</taxon>
        <taxon>Coleoptera</taxon>
        <taxon>Polyphaga</taxon>
        <taxon>Cucujiformia</taxon>
        <taxon>Coccinelloidea</taxon>
        <taxon>Coccinellidae</taxon>
        <taxon>Scymninae</taxon>
        <taxon>Scymnini</taxon>
        <taxon>Cryptolaemus</taxon>
    </lineage>
</organism>
<gene>
    <name evidence="1" type="ORF">HHI36_020016</name>
</gene>
<dbReference type="AlphaFoldDB" id="A0ABD2N9R8"/>
<evidence type="ECO:0000313" key="1">
    <source>
        <dbReference type="EMBL" id="KAL3275247.1"/>
    </source>
</evidence>
<comment type="caution">
    <text evidence="1">The sequence shown here is derived from an EMBL/GenBank/DDBJ whole genome shotgun (WGS) entry which is preliminary data.</text>
</comment>
<sequence>MHKTMFEFVTQKAVKDQMKLNEKDGNEANYTTLSGDDTWMKRGFTYIGDGDSETCTNIVDVKPYGACIGDYCM</sequence>